<protein>
    <recommendedName>
        <fullName evidence="4">Fructose-1,6-bisphosphatase class 3</fullName>
        <shortName evidence="4">FBPase class 3</shortName>
        <ecNumber evidence="4">3.1.3.11</ecNumber>
    </recommendedName>
    <alternativeName>
        <fullName evidence="4">D-fructose-1,6-bisphosphate 1-phosphohydrolase class 3</fullName>
    </alternativeName>
</protein>
<organism evidence="5 7">
    <name type="scientific">Porphyromonas gulae</name>
    <dbReference type="NCBI Taxonomy" id="111105"/>
    <lineage>
        <taxon>Bacteria</taxon>
        <taxon>Pseudomonadati</taxon>
        <taxon>Bacteroidota</taxon>
        <taxon>Bacteroidia</taxon>
        <taxon>Bacteroidales</taxon>
        <taxon>Porphyromonadaceae</taxon>
        <taxon>Porphyromonas</taxon>
    </lineage>
</organism>
<comment type="cofactor">
    <cofactor evidence="4">
        <name>Mn(2+)</name>
        <dbReference type="ChEBI" id="CHEBI:29035"/>
    </cofactor>
</comment>
<evidence type="ECO:0000256" key="4">
    <source>
        <dbReference type="HAMAP-Rule" id="MF_01854"/>
    </source>
</evidence>
<dbReference type="PIRSF" id="PIRSF000906">
    <property type="entry name" value="FBPtase_Bacill"/>
    <property type="match status" value="1"/>
</dbReference>
<dbReference type="EMBL" id="JRAK01000119">
    <property type="protein sequence ID" value="KGN85908.1"/>
    <property type="molecule type" value="Genomic_DNA"/>
</dbReference>
<dbReference type="Proteomes" id="UP000030146">
    <property type="component" value="Unassembled WGS sequence"/>
</dbReference>
<dbReference type="EC" id="3.1.3.11" evidence="4"/>
<dbReference type="Proteomes" id="UP000030130">
    <property type="component" value="Unassembled WGS sequence"/>
</dbReference>
<gene>
    <name evidence="4" type="primary">fbp</name>
    <name evidence="5" type="ORF">HR08_06675</name>
    <name evidence="6" type="ORF">HR15_08730</name>
</gene>
<evidence type="ECO:0000256" key="3">
    <source>
        <dbReference type="ARBA" id="ARBA00023277"/>
    </source>
</evidence>
<reference evidence="6 8" key="2">
    <citation type="submission" date="2014-08" db="EMBL/GenBank/DDBJ databases">
        <title>Porphyromonas gulae strain:COT-052_OH3439 Genome sequencing.</title>
        <authorList>
            <person name="Wallis C."/>
            <person name="Deusch O."/>
            <person name="O'Flynn C."/>
            <person name="Davis I."/>
            <person name="Jospin G."/>
            <person name="Darling A.E."/>
            <person name="Coil D.A."/>
            <person name="Alexiev A."/>
            <person name="Horsfall A."/>
            <person name="Kirkwood N."/>
            <person name="Harris S."/>
            <person name="Eisen J.A."/>
        </authorList>
    </citation>
    <scope>NUCLEOTIDE SEQUENCE [LARGE SCALE GENOMIC DNA]</scope>
    <source>
        <strain evidence="8">COT-052 OH3439</strain>
        <strain evidence="6">COT-052_OH3439</strain>
    </source>
</reference>
<dbReference type="OrthoDB" id="9779903at2"/>
<keyword evidence="1 4" id="KW-0378">Hydrolase</keyword>
<evidence type="ECO:0000313" key="5">
    <source>
        <dbReference type="EMBL" id="KGN85256.1"/>
    </source>
</evidence>
<comment type="similarity">
    <text evidence="4">Belongs to the FBPase class 3 family.</text>
</comment>
<sequence>MANDKTQTVQMLKHDLDYLELLSESFPTATEVATEIINLEAILNLPKGTEHFLADIHGEYEAFIHVLKNASGSIRRKVDEVFGGQLRQNQKRELCTLIYYPREKLELVKQSDERMEDWYMVTLNQLIKVCQKAAEKYTRSKVRKTLPPKYSYIIQELLHEDGVNPNKSAYISSIFSSIISTGRADDFIIAISETIQRLVIDHLHVVGDVFDRGPGAHIIMDALMKYHHFDIQWGNHDMLWMGAAVGNASCMANVVRIALRYANLDTLESGYGINLLPLARFAMDTYADDPCTVFKPKLAQADQTYDDKSVYLISQMHKAISVIQFKLEHQIIARHPEYKMDDRDLFHLVNFTDGTIKLSSGVYPMLDMNFPTVDPADPYALTEQEQNIVDRLMGCFMRSEKLQNHLKCLYRHGSMYLTYNMNLLYHASIPLNKDKSLKKVRVGDKTYAGRELLDKVEEMIRTAYVAPEKSDQKLAAVDYMWYLWCGPDSPLFDKAMMTTFERYFIEDKATHHEEKGYYYVYRQEKAVCEMILKEFGLEGPDTHIINGHVPVKAKKGELPIGAEGKLMLIDGGFSKAYQSSTGIAGYTLIFNSQGLHLVQHEPFSSTRKAIEEMEDIKSITVVREVTSHRMLVKDTDNGRLLSKQVENLKKLLQAYSYGLIKERKK</sequence>
<comment type="caution">
    <text evidence="5">The sequence shown here is derived from an EMBL/GenBank/DDBJ whole genome shotgun (WGS) entry which is preliminary data.</text>
</comment>
<dbReference type="UniPathway" id="UPA00138"/>
<dbReference type="HAMAP" id="MF_01854">
    <property type="entry name" value="FBPase_class3"/>
    <property type="match status" value="1"/>
</dbReference>
<keyword evidence="2 4" id="KW-0464">Manganese</keyword>
<evidence type="ECO:0000256" key="2">
    <source>
        <dbReference type="ARBA" id="ARBA00023211"/>
    </source>
</evidence>
<evidence type="ECO:0000313" key="7">
    <source>
        <dbReference type="Proteomes" id="UP000030130"/>
    </source>
</evidence>
<dbReference type="AlphaFoldDB" id="A0A099WTS5"/>
<dbReference type="GO" id="GO:0042132">
    <property type="term" value="F:fructose 1,6-bisphosphate 1-phosphatase activity"/>
    <property type="evidence" value="ECO:0007669"/>
    <property type="project" value="UniProtKB-UniRule"/>
</dbReference>
<dbReference type="EMBL" id="JRAI01000059">
    <property type="protein sequence ID" value="KGN85256.1"/>
    <property type="molecule type" value="Genomic_DNA"/>
</dbReference>
<dbReference type="GO" id="GO:0006094">
    <property type="term" value="P:gluconeogenesis"/>
    <property type="evidence" value="ECO:0007669"/>
    <property type="project" value="UniProtKB-UniRule"/>
</dbReference>
<evidence type="ECO:0000256" key="1">
    <source>
        <dbReference type="ARBA" id="ARBA00022801"/>
    </source>
</evidence>
<dbReference type="InterPro" id="IPR029052">
    <property type="entry name" value="Metallo-depent_PP-like"/>
</dbReference>
<dbReference type="SUPFAM" id="SSF56300">
    <property type="entry name" value="Metallo-dependent phosphatases"/>
    <property type="match status" value="1"/>
</dbReference>
<accession>A0A099WTS5</accession>
<dbReference type="Pfam" id="PF06874">
    <property type="entry name" value="FBPase_2"/>
    <property type="match status" value="1"/>
</dbReference>
<dbReference type="eggNOG" id="COG3855">
    <property type="taxonomic scope" value="Bacteria"/>
</dbReference>
<dbReference type="PATRIC" id="fig|111105.18.peg.1653"/>
<dbReference type="STRING" id="111105.HR09_10425"/>
<evidence type="ECO:0000313" key="8">
    <source>
        <dbReference type="Proteomes" id="UP000030146"/>
    </source>
</evidence>
<reference evidence="5 7" key="1">
    <citation type="submission" date="2014-08" db="EMBL/GenBank/DDBJ databases">
        <title>Porphyromonas gulae strain:COT-052_OH1451 Genome sequencing.</title>
        <authorList>
            <person name="Wallis C."/>
            <person name="Deusch O."/>
            <person name="O'Flynn C."/>
            <person name="Davis I."/>
            <person name="Jospin G."/>
            <person name="Darling A.E."/>
            <person name="Coil D.A."/>
            <person name="Alexiev A."/>
            <person name="Horsfall A."/>
            <person name="Kirkwood N."/>
            <person name="Harris S."/>
            <person name="Eisen J.A."/>
        </authorList>
    </citation>
    <scope>NUCLEOTIDE SEQUENCE [LARGE SCALE GENOMIC DNA]</scope>
    <source>
        <strain evidence="7">COT-052 OH1451</strain>
        <strain evidence="5">COT-052_OH1451</strain>
    </source>
</reference>
<proteinExistence type="inferred from homology"/>
<keyword evidence="8" id="KW-1185">Reference proteome</keyword>
<dbReference type="InterPro" id="IPR009164">
    <property type="entry name" value="FBPtase_class3"/>
</dbReference>
<comment type="catalytic activity">
    <reaction evidence="4">
        <text>beta-D-fructose 1,6-bisphosphate + H2O = beta-D-fructose 6-phosphate + phosphate</text>
        <dbReference type="Rhea" id="RHEA:11064"/>
        <dbReference type="ChEBI" id="CHEBI:15377"/>
        <dbReference type="ChEBI" id="CHEBI:32966"/>
        <dbReference type="ChEBI" id="CHEBI:43474"/>
        <dbReference type="ChEBI" id="CHEBI:57634"/>
        <dbReference type="EC" id="3.1.3.11"/>
    </reaction>
</comment>
<comment type="pathway">
    <text evidence="4">Carbohydrate biosynthesis; gluconeogenesis.</text>
</comment>
<evidence type="ECO:0000313" key="6">
    <source>
        <dbReference type="EMBL" id="KGN85908.1"/>
    </source>
</evidence>
<keyword evidence="3 4" id="KW-0119">Carbohydrate metabolism</keyword>
<name>A0A099WTS5_9PORP</name>